<organism evidence="1 3">
    <name type="scientific">Rotaria sordida</name>
    <dbReference type="NCBI Taxonomy" id="392033"/>
    <lineage>
        <taxon>Eukaryota</taxon>
        <taxon>Metazoa</taxon>
        <taxon>Spiralia</taxon>
        <taxon>Gnathifera</taxon>
        <taxon>Rotifera</taxon>
        <taxon>Eurotatoria</taxon>
        <taxon>Bdelloidea</taxon>
        <taxon>Philodinida</taxon>
        <taxon>Philodinidae</taxon>
        <taxon>Rotaria</taxon>
    </lineage>
</organism>
<name>A0A815NXB5_9BILA</name>
<evidence type="ECO:0000313" key="3">
    <source>
        <dbReference type="Proteomes" id="UP000663854"/>
    </source>
</evidence>
<proteinExistence type="predicted"/>
<sequence>MTGHVEDFSHYQLKDETKLLSMLKKSRAFTQTKFIQQEHVKNEIDHSCEAVPLANMTHYKELFHSIPLYVERNVLVTDKMLDQAKQLA</sequence>
<accession>A0A815NXB5</accession>
<dbReference type="Proteomes" id="UP000663854">
    <property type="component" value="Unassembled WGS sequence"/>
</dbReference>
<comment type="caution">
    <text evidence="1">The sequence shown here is derived from an EMBL/GenBank/DDBJ whole genome shotgun (WGS) entry which is preliminary data.</text>
</comment>
<dbReference type="EMBL" id="CAJNOH010006786">
    <property type="protein sequence ID" value="CAF1441256.1"/>
    <property type="molecule type" value="Genomic_DNA"/>
</dbReference>
<dbReference type="EMBL" id="CAJNOL010008393">
    <property type="protein sequence ID" value="CAF1636000.1"/>
    <property type="molecule type" value="Genomic_DNA"/>
</dbReference>
<dbReference type="Proteomes" id="UP000663870">
    <property type="component" value="Unassembled WGS sequence"/>
</dbReference>
<reference evidence="1" key="1">
    <citation type="submission" date="2021-02" db="EMBL/GenBank/DDBJ databases">
        <authorList>
            <person name="Nowell W R."/>
        </authorList>
    </citation>
    <scope>NUCLEOTIDE SEQUENCE</scope>
</reference>
<evidence type="ECO:0000313" key="4">
    <source>
        <dbReference type="Proteomes" id="UP000663870"/>
    </source>
</evidence>
<keyword evidence="4" id="KW-1185">Reference proteome</keyword>
<gene>
    <name evidence="2" type="ORF">JXQ802_LOCUS52500</name>
    <name evidence="1" type="ORF">PYM288_LOCUS36163</name>
</gene>
<dbReference type="AlphaFoldDB" id="A0A815NXB5"/>
<evidence type="ECO:0000313" key="1">
    <source>
        <dbReference type="EMBL" id="CAF1441256.1"/>
    </source>
</evidence>
<evidence type="ECO:0000313" key="2">
    <source>
        <dbReference type="EMBL" id="CAF1636000.1"/>
    </source>
</evidence>
<protein>
    <submittedName>
        <fullName evidence="1">Uncharacterized protein</fullName>
    </submittedName>
</protein>